<evidence type="ECO:0000313" key="2">
    <source>
        <dbReference type="EMBL" id="SEH80326.1"/>
    </source>
</evidence>
<gene>
    <name evidence="2" type="ORF">PYTT_0870</name>
</gene>
<feature type="chain" id="PRO_5009604510" description="Alginate export domain-containing protein" evidence="1">
    <location>
        <begin position="22"/>
        <end position="414"/>
    </location>
</feature>
<dbReference type="AlphaFoldDB" id="A0A1H6L7W1"/>
<evidence type="ECO:0000256" key="1">
    <source>
        <dbReference type="SAM" id="SignalP"/>
    </source>
</evidence>
<dbReference type="Proteomes" id="UP000176204">
    <property type="component" value="Chromosome I"/>
</dbReference>
<dbReference type="EMBL" id="LT629973">
    <property type="protein sequence ID" value="SEH80326.1"/>
    <property type="molecule type" value="Genomic_DNA"/>
</dbReference>
<evidence type="ECO:0000313" key="3">
    <source>
        <dbReference type="Proteomes" id="UP000176204"/>
    </source>
</evidence>
<dbReference type="RefSeq" id="WP_141675775.1">
    <property type="nucleotide sequence ID" value="NZ_LIGX01000019.1"/>
</dbReference>
<protein>
    <recommendedName>
        <fullName evidence="4">Alginate export domain-containing protein</fullName>
    </recommendedName>
</protein>
<evidence type="ECO:0008006" key="4">
    <source>
        <dbReference type="Google" id="ProtNLM"/>
    </source>
</evidence>
<keyword evidence="1" id="KW-0732">Signal</keyword>
<dbReference type="OrthoDB" id="198562at2"/>
<sequence>MTTRLITMTALLAGLSLTATADNRPFTTPLGLWQQTYGQPDGKVHLYHNPDNPYVQELNVSLRAQYQAASVSPNGASTYPGSGGHTDEWRRLRLGWNAKALTNLRITNIWNMGGVDSLGYYKNGQWYDHGMTHGNLYEANIEYSFSDFTIGAGKILPVILAENRISSSKYKLPELSAVENQLVSDSSFGLWICNDEKKNDLGYYAGIWSNSEKRSRGTWGTWESANANIGLSYKADNLILQNGRIYFDWIHNFDDMDIRSYRYKNVGTKARDIFALYYYGKQGPFELMMEGIWAQNIADYKQGGKTVSPSHLAGLTVMPSWNLSPHVQAVMRYQLGTGSQAVCLNKRYASLVDTQGSYVDTYQAVALGFNFYMYADDPARLKIMTMAEYGHSSGSAPGHGFTGWSFIGGVYTNF</sequence>
<dbReference type="STRING" id="1679444.PYTT_0870"/>
<feature type="signal peptide" evidence="1">
    <location>
        <begin position="1"/>
        <end position="21"/>
    </location>
</feature>
<dbReference type="KEGG" id="agl:PYTT_0870"/>
<keyword evidence="3" id="KW-1185">Reference proteome</keyword>
<proteinExistence type="predicted"/>
<organism evidence="2 3">
    <name type="scientific">Akkermansia glycaniphila</name>
    <dbReference type="NCBI Taxonomy" id="1679444"/>
    <lineage>
        <taxon>Bacteria</taxon>
        <taxon>Pseudomonadati</taxon>
        <taxon>Verrucomicrobiota</taxon>
        <taxon>Verrucomicrobiia</taxon>
        <taxon>Verrucomicrobiales</taxon>
        <taxon>Akkermansiaceae</taxon>
        <taxon>Akkermansia</taxon>
    </lineage>
</organism>
<reference evidence="3" key="1">
    <citation type="submission" date="2016-09" db="EMBL/GenBank/DDBJ databases">
        <authorList>
            <person name="Koehorst J."/>
        </authorList>
    </citation>
    <scope>NUCLEOTIDE SEQUENCE [LARGE SCALE GENOMIC DNA]</scope>
</reference>
<accession>A0A1H6L7W1</accession>
<name>A0A1H6L7W1_9BACT</name>